<dbReference type="InterPro" id="IPR036388">
    <property type="entry name" value="WH-like_DNA-bd_sf"/>
</dbReference>
<dbReference type="Gene3D" id="1.10.10.10">
    <property type="entry name" value="Winged helix-like DNA-binding domain superfamily/Winged helix DNA-binding domain"/>
    <property type="match status" value="1"/>
</dbReference>
<dbReference type="RefSeq" id="WP_012940354.1">
    <property type="nucleotide sequence ID" value="NC_013741.1"/>
</dbReference>
<reference evidence="1 2" key="1">
    <citation type="journal article" date="2010" name="Stand. Genomic Sci.">
        <title>Complete genome sequence of Archaeoglobus profundus type strain (AV18).</title>
        <authorList>
            <person name="von Jan M."/>
            <person name="Lapidus A."/>
            <person name="Del Rio T.G."/>
            <person name="Copeland A."/>
            <person name="Tice H."/>
            <person name="Cheng J.F."/>
            <person name="Lucas S."/>
            <person name="Chen F."/>
            <person name="Nolan M."/>
            <person name="Goodwin L."/>
            <person name="Han C."/>
            <person name="Pitluck S."/>
            <person name="Liolios K."/>
            <person name="Ivanova N."/>
            <person name="Mavromatis K."/>
            <person name="Ovchinnikova G."/>
            <person name="Chertkov O."/>
            <person name="Pati A."/>
            <person name="Chen A."/>
            <person name="Palaniappan K."/>
            <person name="Land M."/>
            <person name="Hauser L."/>
            <person name="Chang Y.J."/>
            <person name="Jeffries C.D."/>
            <person name="Saunders E."/>
            <person name="Brettin T."/>
            <person name="Detter J.C."/>
            <person name="Chain P."/>
            <person name="Eichinger K."/>
            <person name="Huber H."/>
            <person name="Spring S."/>
            <person name="Rohde M."/>
            <person name="Goker M."/>
            <person name="Wirth R."/>
            <person name="Woyke T."/>
            <person name="Bristow J."/>
            <person name="Eisen J.A."/>
            <person name="Markowitz V."/>
            <person name="Hugenholtz P."/>
            <person name="Kyrpides N.C."/>
            <person name="Klenk H.P."/>
        </authorList>
    </citation>
    <scope>NUCLEOTIDE SEQUENCE [LARGE SCALE GENOMIC DNA]</scope>
    <source>
        <strain evidence="2">DSM 5631 / JCM 9629 / NBRC 100127 / Av18</strain>
    </source>
</reference>
<dbReference type="AlphaFoldDB" id="D2RI93"/>
<dbReference type="KEGG" id="apo:Arcpr_0957"/>
<keyword evidence="2" id="KW-1185">Reference proteome</keyword>
<name>D2RI93_ARCPA</name>
<proteinExistence type="predicted"/>
<dbReference type="InterPro" id="IPR036390">
    <property type="entry name" value="WH_DNA-bd_sf"/>
</dbReference>
<accession>D2RI93</accession>
<dbReference type="OrthoDB" id="380567at2157"/>
<dbReference type="EMBL" id="CP001857">
    <property type="protein sequence ID" value="ADB58018.1"/>
    <property type="molecule type" value="Genomic_DNA"/>
</dbReference>
<protein>
    <recommendedName>
        <fullName evidence="3">ArnR1-like winged helix-turn-helix domain-containing protein</fullName>
    </recommendedName>
</protein>
<dbReference type="HOGENOM" id="CLU_2406185_0_0_2"/>
<dbReference type="PaxDb" id="572546-Arcpr_0957"/>
<dbReference type="Proteomes" id="UP000001901">
    <property type="component" value="Chromosome"/>
</dbReference>
<sequence length="92" mass="10731">MAELLESDRIKLEILKVLSNGKVYSFYLLSKLLKTNYNTIKKNCFFLELLGLVEIVKVEREESATGIPSYRIRITKKGLDVMNRIRRKLNLP</sequence>
<organism evidence="1 2">
    <name type="scientific">Archaeoglobus profundus (strain DSM 5631 / JCM 9629 / NBRC 100127 / Av18)</name>
    <dbReference type="NCBI Taxonomy" id="572546"/>
    <lineage>
        <taxon>Archaea</taxon>
        <taxon>Methanobacteriati</taxon>
        <taxon>Methanobacteriota</taxon>
        <taxon>Archaeoglobi</taxon>
        <taxon>Archaeoglobales</taxon>
        <taxon>Archaeoglobaceae</taxon>
        <taxon>Archaeoglobus</taxon>
    </lineage>
</organism>
<gene>
    <name evidence="1" type="ordered locus">Arcpr_0957</name>
</gene>
<dbReference type="GeneID" id="8739624"/>
<dbReference type="STRING" id="572546.Arcpr_0957"/>
<evidence type="ECO:0008006" key="3">
    <source>
        <dbReference type="Google" id="ProtNLM"/>
    </source>
</evidence>
<evidence type="ECO:0000313" key="1">
    <source>
        <dbReference type="EMBL" id="ADB58018.1"/>
    </source>
</evidence>
<evidence type="ECO:0000313" key="2">
    <source>
        <dbReference type="Proteomes" id="UP000001901"/>
    </source>
</evidence>
<dbReference type="SUPFAM" id="SSF46785">
    <property type="entry name" value="Winged helix' DNA-binding domain"/>
    <property type="match status" value="1"/>
</dbReference>